<dbReference type="SUPFAM" id="SSF52540">
    <property type="entry name" value="P-loop containing nucleoside triphosphate hydrolases"/>
    <property type="match status" value="1"/>
</dbReference>
<comment type="caution">
    <text evidence="4">The sequence shown here is derived from an EMBL/GenBank/DDBJ whole genome shotgun (WGS) entry which is preliminary data.</text>
</comment>
<dbReference type="Pfam" id="PF00071">
    <property type="entry name" value="Ras"/>
    <property type="match status" value="1"/>
</dbReference>
<dbReference type="NCBIfam" id="TIGR00231">
    <property type="entry name" value="small_GTP"/>
    <property type="match status" value="1"/>
</dbReference>
<dbReference type="EMBL" id="ASGP02000005">
    <property type="protein sequence ID" value="KAH9507028.1"/>
    <property type="molecule type" value="Genomic_DNA"/>
</dbReference>
<dbReference type="GO" id="GO:0005525">
    <property type="term" value="F:GTP binding"/>
    <property type="evidence" value="ECO:0007669"/>
    <property type="project" value="InterPro"/>
</dbReference>
<evidence type="ECO:0000313" key="5">
    <source>
        <dbReference type="Proteomes" id="UP000790347"/>
    </source>
</evidence>
<evidence type="ECO:0000256" key="2">
    <source>
        <dbReference type="ARBA" id="ARBA00022741"/>
    </source>
</evidence>
<feature type="compositionally biased region" description="Basic residues" evidence="3">
    <location>
        <begin position="10"/>
        <end position="27"/>
    </location>
</feature>
<accession>A0A922HWN4</accession>
<dbReference type="Gene3D" id="3.40.50.300">
    <property type="entry name" value="P-loop containing nucleotide triphosphate hydrolases"/>
    <property type="match status" value="1"/>
</dbReference>
<sequence>MILSSFHSKANTKNRIKQQRQQTKGKHREIIEMKQMMMMNPNELMKCDYKILLIGSKGSGKSSLVGRFLGRPFNQRMKPTVGFNLMTLDLNYENDHLINVELWDTAGGKNTGLSNGQFYYRDVNLVIAVFDLTNMEQSFFHDCLQWINDFHHHHHYYRSDNVDDDDDDDVKIMIVGNKLDSNIDDINNLKSIEKYSKTIQPNIRLYCTSALTMEGTEQLFEDITKQIIDSYCRKQQREQMKNNNNISNHHRSDYISYDHHDSIIMESKQQQTTSWLIVSNDLSISSTKLYDDADYDPFNGQLMNNNGDDDDGGGGGASGGGVQKSNLKQKTKSSLTLALFLRKLFCLI</sequence>
<gene>
    <name evidence="4" type="ORF">DERF_011732</name>
</gene>
<dbReference type="InterPro" id="IPR001806">
    <property type="entry name" value="Small_GTPase"/>
</dbReference>
<evidence type="ECO:0000256" key="3">
    <source>
        <dbReference type="SAM" id="MobiDB-lite"/>
    </source>
</evidence>
<reference evidence="4" key="2">
    <citation type="journal article" date="2022" name="Res Sq">
        <title>Comparative Genomics Reveals Insights into the Divergent Evolution of Astigmatic Mites and Household Pest Adaptations.</title>
        <authorList>
            <person name="Xiong Q."/>
            <person name="Wan A.T.-Y."/>
            <person name="Liu X.-Y."/>
            <person name="Fung C.S.-H."/>
            <person name="Xiao X."/>
            <person name="Malainual N."/>
            <person name="Hou J."/>
            <person name="Wang L."/>
            <person name="Wang M."/>
            <person name="Yang K."/>
            <person name="Cui Y."/>
            <person name="Leung E."/>
            <person name="Nong W."/>
            <person name="Shin S.-K."/>
            <person name="Au S."/>
            <person name="Jeong K.Y."/>
            <person name="Chew F.T."/>
            <person name="Hui J."/>
            <person name="Leung T.F."/>
            <person name="Tungtrongchitr A."/>
            <person name="Zhong N."/>
            <person name="Liu Z."/>
            <person name="Tsui S."/>
        </authorList>
    </citation>
    <scope>NUCLEOTIDE SEQUENCE</scope>
    <source>
        <strain evidence="4">Derf</strain>
        <tissue evidence="4">Whole organism</tissue>
    </source>
</reference>
<name>A0A922HWN4_DERFA</name>
<dbReference type="CDD" id="cd00154">
    <property type="entry name" value="Rab"/>
    <property type="match status" value="1"/>
</dbReference>
<dbReference type="PANTHER" id="PTHR47978">
    <property type="match status" value="1"/>
</dbReference>
<proteinExistence type="inferred from homology"/>
<dbReference type="PROSITE" id="PS51419">
    <property type="entry name" value="RAB"/>
    <property type="match status" value="1"/>
</dbReference>
<feature type="compositionally biased region" description="Gly residues" evidence="3">
    <location>
        <begin position="313"/>
        <end position="322"/>
    </location>
</feature>
<dbReference type="SMART" id="SM00174">
    <property type="entry name" value="RHO"/>
    <property type="match status" value="1"/>
</dbReference>
<organism evidence="4 5">
    <name type="scientific">Dermatophagoides farinae</name>
    <name type="common">American house dust mite</name>
    <dbReference type="NCBI Taxonomy" id="6954"/>
    <lineage>
        <taxon>Eukaryota</taxon>
        <taxon>Metazoa</taxon>
        <taxon>Ecdysozoa</taxon>
        <taxon>Arthropoda</taxon>
        <taxon>Chelicerata</taxon>
        <taxon>Arachnida</taxon>
        <taxon>Acari</taxon>
        <taxon>Acariformes</taxon>
        <taxon>Sarcoptiformes</taxon>
        <taxon>Astigmata</taxon>
        <taxon>Psoroptidia</taxon>
        <taxon>Analgoidea</taxon>
        <taxon>Pyroglyphidae</taxon>
        <taxon>Dermatophagoidinae</taxon>
        <taxon>Dermatophagoides</taxon>
    </lineage>
</organism>
<dbReference type="GO" id="GO:0003924">
    <property type="term" value="F:GTPase activity"/>
    <property type="evidence" value="ECO:0007669"/>
    <property type="project" value="InterPro"/>
</dbReference>
<dbReference type="SMART" id="SM00173">
    <property type="entry name" value="RAS"/>
    <property type="match status" value="1"/>
</dbReference>
<evidence type="ECO:0000313" key="4">
    <source>
        <dbReference type="EMBL" id="KAH9507028.1"/>
    </source>
</evidence>
<evidence type="ECO:0000256" key="1">
    <source>
        <dbReference type="ARBA" id="ARBA00006270"/>
    </source>
</evidence>
<dbReference type="SMART" id="SM00175">
    <property type="entry name" value="RAB"/>
    <property type="match status" value="1"/>
</dbReference>
<protein>
    <submittedName>
        <fullName evidence="4">Uncharacterized protein</fullName>
    </submittedName>
</protein>
<feature type="region of interest" description="Disordered" evidence="3">
    <location>
        <begin position="1"/>
        <end position="27"/>
    </location>
</feature>
<keyword evidence="5" id="KW-1185">Reference proteome</keyword>
<dbReference type="InterPro" id="IPR027417">
    <property type="entry name" value="P-loop_NTPase"/>
</dbReference>
<dbReference type="PRINTS" id="PR00449">
    <property type="entry name" value="RASTRNSFRMNG"/>
</dbReference>
<keyword evidence="2" id="KW-0547">Nucleotide-binding</keyword>
<dbReference type="InterPro" id="IPR005225">
    <property type="entry name" value="Small_GTP-bd"/>
</dbReference>
<feature type="region of interest" description="Disordered" evidence="3">
    <location>
        <begin position="300"/>
        <end position="326"/>
    </location>
</feature>
<dbReference type="AlphaFoldDB" id="A0A922HWN4"/>
<reference evidence="4" key="1">
    <citation type="submission" date="2013-05" db="EMBL/GenBank/DDBJ databases">
        <authorList>
            <person name="Yim A.K.Y."/>
            <person name="Chan T.F."/>
            <person name="Ji K.M."/>
            <person name="Liu X.Y."/>
            <person name="Zhou J.W."/>
            <person name="Li R.Q."/>
            <person name="Yang K.Y."/>
            <person name="Li J."/>
            <person name="Li M."/>
            <person name="Law P.T.W."/>
            <person name="Wu Y.L."/>
            <person name="Cai Z.L."/>
            <person name="Qin H."/>
            <person name="Bao Y."/>
            <person name="Leung R.K.K."/>
            <person name="Ng P.K.S."/>
            <person name="Zou J."/>
            <person name="Zhong X.J."/>
            <person name="Ran P.X."/>
            <person name="Zhong N.S."/>
            <person name="Liu Z.G."/>
            <person name="Tsui S.K.W."/>
        </authorList>
    </citation>
    <scope>NUCLEOTIDE SEQUENCE</scope>
    <source>
        <strain evidence="4">Derf</strain>
        <tissue evidence="4">Whole organism</tissue>
    </source>
</reference>
<comment type="similarity">
    <text evidence="1">Belongs to the small GTPase superfamily. Rab family.</text>
</comment>
<dbReference type="Proteomes" id="UP000790347">
    <property type="component" value="Unassembled WGS sequence"/>
</dbReference>